<feature type="transmembrane region" description="Helical" evidence="2">
    <location>
        <begin position="64"/>
        <end position="83"/>
    </location>
</feature>
<reference evidence="3" key="1">
    <citation type="submission" date="2022-08" db="EMBL/GenBank/DDBJ databases">
        <authorList>
            <person name="Tistechok S."/>
            <person name="Samborskyy M."/>
            <person name="Roman I."/>
        </authorList>
    </citation>
    <scope>NUCLEOTIDE SEQUENCE</scope>
    <source>
        <strain evidence="3">DSM 103496</strain>
    </source>
</reference>
<dbReference type="RefSeq" id="WP_259629147.1">
    <property type="nucleotide sequence ID" value="NZ_JANYMP010000036.1"/>
</dbReference>
<keyword evidence="2" id="KW-0812">Transmembrane</keyword>
<keyword evidence="4" id="KW-1185">Reference proteome</keyword>
<sequence length="140" mass="15473">MRLNWKDTWATILVLAAAALYVTHLEMRDVPFIADVRFVAAACFTLGIGAAVVGGWHRPVDTRALRFGAWFGSTASLLGVVALITAQPWSLALLVLNTLALWGFASLRHTGLFAEDMTDDTSHQENPTARRRTRPEQERP</sequence>
<gene>
    <name evidence="3" type="ORF">NZH93_43220</name>
</gene>
<protein>
    <submittedName>
        <fullName evidence="3">Uncharacterized protein</fullName>
    </submittedName>
</protein>
<evidence type="ECO:0000256" key="1">
    <source>
        <dbReference type="SAM" id="MobiDB-lite"/>
    </source>
</evidence>
<keyword evidence="2" id="KW-1133">Transmembrane helix</keyword>
<organism evidence="3 4">
    <name type="scientific">Umezawaea endophytica</name>
    <dbReference type="NCBI Taxonomy" id="1654476"/>
    <lineage>
        <taxon>Bacteria</taxon>
        <taxon>Bacillati</taxon>
        <taxon>Actinomycetota</taxon>
        <taxon>Actinomycetes</taxon>
        <taxon>Pseudonocardiales</taxon>
        <taxon>Pseudonocardiaceae</taxon>
        <taxon>Umezawaea</taxon>
    </lineage>
</organism>
<name>A0A9X2VW06_9PSEU</name>
<evidence type="ECO:0000313" key="3">
    <source>
        <dbReference type="EMBL" id="MCS7483694.1"/>
    </source>
</evidence>
<dbReference type="AlphaFoldDB" id="A0A9X2VW06"/>
<feature type="region of interest" description="Disordered" evidence="1">
    <location>
        <begin position="118"/>
        <end position="140"/>
    </location>
</feature>
<evidence type="ECO:0000256" key="2">
    <source>
        <dbReference type="SAM" id="Phobius"/>
    </source>
</evidence>
<dbReference type="EMBL" id="JANYMP010000036">
    <property type="protein sequence ID" value="MCS7483694.1"/>
    <property type="molecule type" value="Genomic_DNA"/>
</dbReference>
<comment type="caution">
    <text evidence="3">The sequence shown here is derived from an EMBL/GenBank/DDBJ whole genome shotgun (WGS) entry which is preliminary data.</text>
</comment>
<accession>A0A9X2VW06</accession>
<feature type="transmembrane region" description="Helical" evidence="2">
    <location>
        <begin position="38"/>
        <end position="57"/>
    </location>
</feature>
<evidence type="ECO:0000313" key="4">
    <source>
        <dbReference type="Proteomes" id="UP001141259"/>
    </source>
</evidence>
<dbReference type="Proteomes" id="UP001141259">
    <property type="component" value="Unassembled WGS sequence"/>
</dbReference>
<keyword evidence="2" id="KW-0472">Membrane</keyword>
<proteinExistence type="predicted"/>